<dbReference type="EMBL" id="BKCJ011261359">
    <property type="protein sequence ID" value="GFD11796.1"/>
    <property type="molecule type" value="Genomic_DNA"/>
</dbReference>
<gene>
    <name evidence="2" type="ORF">Tci_883765</name>
</gene>
<feature type="region of interest" description="Disordered" evidence="1">
    <location>
        <begin position="1"/>
        <end position="27"/>
    </location>
</feature>
<comment type="caution">
    <text evidence="2">The sequence shown here is derived from an EMBL/GenBank/DDBJ whole genome shotgun (WGS) entry which is preliminary data.</text>
</comment>
<dbReference type="AlphaFoldDB" id="A0A699TRN5"/>
<organism evidence="2">
    <name type="scientific">Tanacetum cinerariifolium</name>
    <name type="common">Dalmatian daisy</name>
    <name type="synonym">Chrysanthemum cinerariifolium</name>
    <dbReference type="NCBI Taxonomy" id="118510"/>
    <lineage>
        <taxon>Eukaryota</taxon>
        <taxon>Viridiplantae</taxon>
        <taxon>Streptophyta</taxon>
        <taxon>Embryophyta</taxon>
        <taxon>Tracheophyta</taxon>
        <taxon>Spermatophyta</taxon>
        <taxon>Magnoliopsida</taxon>
        <taxon>eudicotyledons</taxon>
        <taxon>Gunneridae</taxon>
        <taxon>Pentapetalae</taxon>
        <taxon>asterids</taxon>
        <taxon>campanulids</taxon>
        <taxon>Asterales</taxon>
        <taxon>Asteraceae</taxon>
        <taxon>Asteroideae</taxon>
        <taxon>Anthemideae</taxon>
        <taxon>Anthemidinae</taxon>
        <taxon>Tanacetum</taxon>
    </lineage>
</organism>
<reference evidence="2" key="1">
    <citation type="journal article" date="2019" name="Sci. Rep.">
        <title>Draft genome of Tanacetum cinerariifolium, the natural source of mosquito coil.</title>
        <authorList>
            <person name="Yamashiro T."/>
            <person name="Shiraishi A."/>
            <person name="Satake H."/>
            <person name="Nakayama K."/>
        </authorList>
    </citation>
    <scope>NUCLEOTIDE SEQUENCE</scope>
</reference>
<feature type="non-terminal residue" evidence="2">
    <location>
        <position position="60"/>
    </location>
</feature>
<name>A0A699TRN5_TANCI</name>
<protein>
    <recommendedName>
        <fullName evidence="3">Reverse transcriptase domain-containing protein</fullName>
    </recommendedName>
</protein>
<evidence type="ECO:0000256" key="1">
    <source>
        <dbReference type="SAM" id="MobiDB-lite"/>
    </source>
</evidence>
<evidence type="ECO:0008006" key="3">
    <source>
        <dbReference type="Google" id="ProtNLM"/>
    </source>
</evidence>
<feature type="compositionally biased region" description="Basic residues" evidence="1">
    <location>
        <begin position="1"/>
        <end position="14"/>
    </location>
</feature>
<accession>A0A699TRN5</accession>
<sequence length="60" mass="6689">MNTTRKGRNRRSSKQKVENSNLEEHLPPVVTMADNRTVAEMLRAPTEGYAEAIVVPPILA</sequence>
<proteinExistence type="predicted"/>
<evidence type="ECO:0000313" key="2">
    <source>
        <dbReference type="EMBL" id="GFD11796.1"/>
    </source>
</evidence>